<proteinExistence type="predicted"/>
<sequence>MDYQPSALAGSVLRFRGPLNADSGPGIVCIGSSETFGRFIDAPYATQLDRALDIPVLNLGVVNAGLDVMMNDHAIAAAVAEAEAVVMQITSAHNMTNRLYSVHPRRNDRFVSASAMLRTIYPRVDFTEFHFTRHMLSHLRDASEDRFEIVRTELEQAWVARMRRYLKGLAVPVHLLWLSNSKPDDPEDASLAQSPLFVSSKMLDEVRPDAASLTIAAPEEADEAEAIEGKYFGPREEAAARLLPGPELHRMATESLLAHLGF</sequence>
<evidence type="ECO:0000313" key="3">
    <source>
        <dbReference type="EMBL" id="QXL87268.1"/>
    </source>
</evidence>
<dbReference type="EMBL" id="JAIMBW010000001">
    <property type="protein sequence ID" value="MBY4894626.1"/>
    <property type="molecule type" value="Genomic_DNA"/>
</dbReference>
<reference evidence="3 4" key="1">
    <citation type="submission" date="2021-07" db="EMBL/GenBank/DDBJ databases">
        <title>Karlodiniumbacter phycospheric gen. nov., sp. nov., a phycosphere bacterium isolated from karlodinium veneficum.</title>
        <authorList>
            <person name="Peng Y."/>
            <person name="Jiang L."/>
            <person name="Lee J."/>
        </authorList>
    </citation>
    <scope>NUCLEOTIDE SEQUENCE</scope>
    <source>
        <strain evidence="3 4">N5</strain>
    </source>
</reference>
<name>A0A975TTU9_9RHOB</name>
<feature type="domain" description="DUF6473" evidence="1">
    <location>
        <begin position="1"/>
        <end position="259"/>
    </location>
</feature>
<dbReference type="EMBL" id="CP078073">
    <property type="protein sequence ID" value="QXL87268.1"/>
    <property type="molecule type" value="Genomic_DNA"/>
</dbReference>
<dbReference type="AlphaFoldDB" id="A0A975TTU9"/>
<gene>
    <name evidence="3" type="ORF">KUL25_17845</name>
</gene>
<dbReference type="Proteomes" id="UP000693972">
    <property type="component" value="Unassembled WGS sequence"/>
</dbReference>
<protein>
    <submittedName>
        <fullName evidence="2">DUF6473 family protein</fullName>
    </submittedName>
</protein>
<organism evidence="3">
    <name type="scientific">Gymnodinialimonas phycosphaerae</name>
    <dbReference type="NCBI Taxonomy" id="2841589"/>
    <lineage>
        <taxon>Bacteria</taxon>
        <taxon>Pseudomonadati</taxon>
        <taxon>Pseudomonadota</taxon>
        <taxon>Alphaproteobacteria</taxon>
        <taxon>Rhodobacterales</taxon>
        <taxon>Paracoccaceae</taxon>
        <taxon>Gymnodinialimonas</taxon>
    </lineage>
</organism>
<evidence type="ECO:0000313" key="4">
    <source>
        <dbReference type="Proteomes" id="UP000693972"/>
    </source>
</evidence>
<dbReference type="InterPro" id="IPR045524">
    <property type="entry name" value="DUF6473"/>
</dbReference>
<dbReference type="Pfam" id="PF20078">
    <property type="entry name" value="DUF6473"/>
    <property type="match status" value="1"/>
</dbReference>
<evidence type="ECO:0000313" key="2">
    <source>
        <dbReference type="EMBL" id="MBY4894626.1"/>
    </source>
</evidence>
<accession>A0A975TTU9</accession>
<evidence type="ECO:0000259" key="1">
    <source>
        <dbReference type="Pfam" id="PF20078"/>
    </source>
</evidence>
<keyword evidence="4" id="KW-1185">Reference proteome</keyword>